<keyword evidence="3" id="KW-0969">Cilium</keyword>
<feature type="domain" description="Type III secretion system flagellar brake protein YcgR PilZN" evidence="2">
    <location>
        <begin position="9"/>
        <end position="87"/>
    </location>
</feature>
<gene>
    <name evidence="3" type="ORF">GCM10008905_17520</name>
</gene>
<comment type="caution">
    <text evidence="3">The sequence shown here is derived from an EMBL/GenBank/DDBJ whole genome shotgun (WGS) entry which is preliminary data.</text>
</comment>
<dbReference type="Gene3D" id="2.40.10.220">
    <property type="entry name" value="predicted glycosyltransferase like domains"/>
    <property type="match status" value="1"/>
</dbReference>
<feature type="domain" description="PilZ" evidence="1">
    <location>
        <begin position="94"/>
        <end position="197"/>
    </location>
</feature>
<dbReference type="InterPro" id="IPR009926">
    <property type="entry name" value="T3SS_YcgR_PilZN"/>
</dbReference>
<dbReference type="Pfam" id="PF07238">
    <property type="entry name" value="PilZ"/>
    <property type="match status" value="1"/>
</dbReference>
<reference evidence="3 4" key="1">
    <citation type="journal article" date="2019" name="Int. J. Syst. Evol. Microbiol.">
        <title>The Global Catalogue of Microorganisms (GCM) 10K type strain sequencing project: providing services to taxonomists for standard genome sequencing and annotation.</title>
        <authorList>
            <consortium name="The Broad Institute Genomics Platform"/>
            <consortium name="The Broad Institute Genome Sequencing Center for Infectious Disease"/>
            <person name="Wu L."/>
            <person name="Ma J."/>
        </authorList>
    </citation>
    <scope>NUCLEOTIDE SEQUENCE [LARGE SCALE GENOMIC DNA]</scope>
    <source>
        <strain evidence="3 4">JCM 1405</strain>
    </source>
</reference>
<dbReference type="Pfam" id="PF12945">
    <property type="entry name" value="PilZNR"/>
    <property type="match status" value="1"/>
</dbReference>
<dbReference type="Proteomes" id="UP001500339">
    <property type="component" value="Unassembled WGS sequence"/>
</dbReference>
<evidence type="ECO:0000259" key="1">
    <source>
        <dbReference type="Pfam" id="PF07238"/>
    </source>
</evidence>
<keyword evidence="3" id="KW-0966">Cell projection</keyword>
<accession>A0ABN1IYN1</accession>
<dbReference type="SUPFAM" id="SSF141371">
    <property type="entry name" value="PilZ domain-like"/>
    <property type="match status" value="1"/>
</dbReference>
<protein>
    <submittedName>
        <fullName evidence="3">Flagellar brake domain-containing protein</fullName>
    </submittedName>
</protein>
<keyword evidence="4" id="KW-1185">Reference proteome</keyword>
<evidence type="ECO:0000259" key="2">
    <source>
        <dbReference type="Pfam" id="PF12945"/>
    </source>
</evidence>
<dbReference type="EMBL" id="BAAACF010000001">
    <property type="protein sequence ID" value="GAA0724093.1"/>
    <property type="molecule type" value="Genomic_DNA"/>
</dbReference>
<keyword evidence="3" id="KW-0282">Flagellum</keyword>
<dbReference type="RefSeq" id="WP_343768897.1">
    <property type="nucleotide sequence ID" value="NZ_BAAACF010000001.1"/>
</dbReference>
<name>A0ABN1IYN1_9CLOT</name>
<dbReference type="InterPro" id="IPR009875">
    <property type="entry name" value="PilZ_domain"/>
</dbReference>
<evidence type="ECO:0000313" key="3">
    <source>
        <dbReference type="EMBL" id="GAA0724093.1"/>
    </source>
</evidence>
<organism evidence="3 4">
    <name type="scientific">Clostridium malenominatum</name>
    <dbReference type="NCBI Taxonomy" id="1539"/>
    <lineage>
        <taxon>Bacteria</taxon>
        <taxon>Bacillati</taxon>
        <taxon>Bacillota</taxon>
        <taxon>Clostridia</taxon>
        <taxon>Eubacteriales</taxon>
        <taxon>Clostridiaceae</taxon>
        <taxon>Clostridium</taxon>
    </lineage>
</organism>
<evidence type="ECO:0000313" key="4">
    <source>
        <dbReference type="Proteomes" id="UP001500339"/>
    </source>
</evidence>
<proteinExistence type="predicted"/>
<sequence length="210" mass="24046">MTNNIKFTVNGKIEILMEDGIYKSNIQDIYDDHIGISIPVKEGMYLPLKKGEKVEGIFYSYKGTFKFHTVVVGRKIDRIMMILIATPKNFIKIQRRNYVRVLTVSKAICSVIDSSEDAQFFEGFTLDVSAGGMKLSTTKELYSGDIIAISLTLKDEELHLKGKIIRVEKEDKRNICGVAFIDVDNRTSEKIVRLLFQIMREQRKNAPRED</sequence>